<dbReference type="EMBL" id="FOJO01000055">
    <property type="protein sequence ID" value="SFA62667.1"/>
    <property type="molecule type" value="Genomic_DNA"/>
</dbReference>
<dbReference type="SMART" id="SM00382">
    <property type="entry name" value="AAA"/>
    <property type="match status" value="1"/>
</dbReference>
<dbReference type="GO" id="GO:0005886">
    <property type="term" value="C:plasma membrane"/>
    <property type="evidence" value="ECO:0007669"/>
    <property type="project" value="TreeGrafter"/>
</dbReference>
<evidence type="ECO:0000256" key="1">
    <source>
        <dbReference type="SAM" id="MobiDB-lite"/>
    </source>
</evidence>
<sequence length="488" mass="51852">MNAQDNLIPAWRAYADQVIHRLLAHRRDRALAANPLSALGGSDADPDDPGNAARSAAASAELPAAAPAAGEAITSVSAAPAQNPRPPEALPPRDLSLAIRLAATLGGEAACAPGAITVIQGLTPEELEPASRIITGAFLPPGIEAQSDPRRVTRGTDKTLILLAPEIRSGSDDRGARRQFPMTIEEALNHGLPLLLLLPDTGLLPEALHELASLLRLAPLSRAVLITHLAHSHGLLPGDEQAIHAALPPDRLLAGLTSTAFLLALRAPEAQDVVARLTRLTTPAVTDGPRLETMRGGSLALSTARRLVVDLQNWQAGWVTWNELSRSLLLYGPPGTGKTHLARAMGNSAGIALVTGSFAEWQAAGHLGDMLRAMRASFTEARRQAPAILFIDEIDAVGSREDGDRHGSSYRRQVINGFLAEMDMIAREPGVIVVGACNDPSRIDPAILRPGRFDLKVAVPLPDTSMIQSQIQNEMNDFNLLRLPWSCA</sequence>
<dbReference type="InterPro" id="IPR003959">
    <property type="entry name" value="ATPase_AAA_core"/>
</dbReference>
<dbReference type="GO" id="GO:0005524">
    <property type="term" value="F:ATP binding"/>
    <property type="evidence" value="ECO:0007669"/>
    <property type="project" value="InterPro"/>
</dbReference>
<protein>
    <submittedName>
        <fullName evidence="3">ATPase family associated with various cellular activities (AAA)</fullName>
    </submittedName>
</protein>
<dbReference type="PANTHER" id="PTHR23076">
    <property type="entry name" value="METALLOPROTEASE M41 FTSH"/>
    <property type="match status" value="1"/>
</dbReference>
<reference evidence="3 4" key="1">
    <citation type="submission" date="2016-10" db="EMBL/GenBank/DDBJ databases">
        <authorList>
            <person name="de Groot N.N."/>
        </authorList>
    </citation>
    <scope>NUCLEOTIDE SEQUENCE [LARGE SCALE GENOMIC DNA]</scope>
    <source>
        <strain evidence="3 4">CGMCC 1.6117</strain>
    </source>
</reference>
<dbReference type="OrthoDB" id="9809379at2"/>
<dbReference type="GO" id="GO:0016887">
    <property type="term" value="F:ATP hydrolysis activity"/>
    <property type="evidence" value="ECO:0007669"/>
    <property type="project" value="InterPro"/>
</dbReference>
<gene>
    <name evidence="3" type="ORF">SAMN04487972_1557</name>
</gene>
<dbReference type="GO" id="GO:0030163">
    <property type="term" value="P:protein catabolic process"/>
    <property type="evidence" value="ECO:0007669"/>
    <property type="project" value="TreeGrafter"/>
</dbReference>
<evidence type="ECO:0000259" key="2">
    <source>
        <dbReference type="SMART" id="SM00382"/>
    </source>
</evidence>
<dbReference type="PANTHER" id="PTHR23076:SF97">
    <property type="entry name" value="ATP-DEPENDENT ZINC METALLOPROTEASE YME1L1"/>
    <property type="match status" value="1"/>
</dbReference>
<dbReference type="InterPro" id="IPR003593">
    <property type="entry name" value="AAA+_ATPase"/>
</dbReference>
<evidence type="ECO:0000313" key="4">
    <source>
        <dbReference type="Proteomes" id="UP000182312"/>
    </source>
</evidence>
<dbReference type="InterPro" id="IPR027417">
    <property type="entry name" value="P-loop_NTPase"/>
</dbReference>
<feature type="region of interest" description="Disordered" evidence="1">
    <location>
        <begin position="37"/>
        <end position="59"/>
    </location>
</feature>
<dbReference type="AlphaFoldDB" id="A0A1I0UFV6"/>
<dbReference type="CDD" id="cd19481">
    <property type="entry name" value="RecA-like_protease"/>
    <property type="match status" value="1"/>
</dbReference>
<dbReference type="RefSeq" id="WP_052081794.1">
    <property type="nucleotide sequence ID" value="NZ_FOJO01000055.1"/>
</dbReference>
<name>A0A1I0UFV6_9RHOB</name>
<dbReference type="Pfam" id="PF00004">
    <property type="entry name" value="AAA"/>
    <property type="match status" value="1"/>
</dbReference>
<organism evidence="3 4">
    <name type="scientific">Paracoccus halophilus</name>
    <dbReference type="NCBI Taxonomy" id="376733"/>
    <lineage>
        <taxon>Bacteria</taxon>
        <taxon>Pseudomonadati</taxon>
        <taxon>Pseudomonadota</taxon>
        <taxon>Alphaproteobacteria</taxon>
        <taxon>Rhodobacterales</taxon>
        <taxon>Paracoccaceae</taxon>
        <taxon>Paracoccus</taxon>
    </lineage>
</organism>
<dbReference type="GO" id="GO:0006508">
    <property type="term" value="P:proteolysis"/>
    <property type="evidence" value="ECO:0007669"/>
    <property type="project" value="TreeGrafter"/>
</dbReference>
<feature type="domain" description="AAA+ ATPase" evidence="2">
    <location>
        <begin position="324"/>
        <end position="463"/>
    </location>
</feature>
<dbReference type="Gene3D" id="3.40.50.300">
    <property type="entry name" value="P-loop containing nucleotide triphosphate hydrolases"/>
    <property type="match status" value="1"/>
</dbReference>
<dbReference type="Proteomes" id="UP000182312">
    <property type="component" value="Unassembled WGS sequence"/>
</dbReference>
<proteinExistence type="predicted"/>
<accession>A0A1I0UFV6</accession>
<evidence type="ECO:0000313" key="3">
    <source>
        <dbReference type="EMBL" id="SFA62667.1"/>
    </source>
</evidence>
<dbReference type="GO" id="GO:0004176">
    <property type="term" value="F:ATP-dependent peptidase activity"/>
    <property type="evidence" value="ECO:0007669"/>
    <property type="project" value="TreeGrafter"/>
</dbReference>
<dbReference type="SUPFAM" id="SSF52540">
    <property type="entry name" value="P-loop containing nucleoside triphosphate hydrolases"/>
    <property type="match status" value="1"/>
</dbReference>